<dbReference type="SUPFAM" id="SSF52799">
    <property type="entry name" value="(Phosphotyrosine protein) phosphatases II"/>
    <property type="match status" value="1"/>
</dbReference>
<dbReference type="GO" id="GO:0016787">
    <property type="term" value="F:hydrolase activity"/>
    <property type="evidence" value="ECO:0007669"/>
    <property type="project" value="UniProtKB-KW"/>
</dbReference>
<dbReference type="InterPro" id="IPR020422">
    <property type="entry name" value="TYR_PHOSPHATASE_DUAL_dom"/>
</dbReference>
<dbReference type="PROSITE" id="PS00383">
    <property type="entry name" value="TYR_PHOSPHATASE_1"/>
    <property type="match status" value="1"/>
</dbReference>
<accession>A0A6N6N0X5</accession>
<dbReference type="Gene3D" id="3.90.190.10">
    <property type="entry name" value="Protein tyrosine phosphatase superfamily"/>
    <property type="match status" value="1"/>
</dbReference>
<evidence type="ECO:0000259" key="2">
    <source>
        <dbReference type="PROSITE" id="PS50054"/>
    </source>
</evidence>
<dbReference type="PROSITE" id="PS50054">
    <property type="entry name" value="TYR_PHOSPHATASE_DUAL"/>
    <property type="match status" value="1"/>
</dbReference>
<evidence type="ECO:0000259" key="3">
    <source>
        <dbReference type="PROSITE" id="PS50056"/>
    </source>
</evidence>
<sequence>MTVPAYQLTWVTDQLAVGAAPMSDKQLDALHAAGVDAVLNLCGEFCDLHDIECQAGFEVYHMPLADEEAPELAELEKALAWLDEAIYLGKKVLIHCRHGIGRTGTVLNAYLLRRGLGHQGAWKKLKKLRSKPANFAQWWTIRKYGRSSRKLTLREPSLEMKRAVDLAPFFKDYTILEARAEDLFAYELGNDQRCGRDHTRCCSTPITLSLIEAVHLTHFMNARLSSDERLQAIGRAVETAKKERSTAQNVDQGADAGEYCLSEAGATCPLLHEGACMLWEHRPLQCRTYELAQDTASDLWNTVLAPGLEKLSLETWFAYTGVMAHEDLPGFALADVVSGRYVQAVFHLMMRYGAA</sequence>
<comment type="caution">
    <text evidence="4">The sequence shown here is derived from an EMBL/GenBank/DDBJ whole genome shotgun (WGS) entry which is preliminary data.</text>
</comment>
<dbReference type="RefSeq" id="WP_151151222.1">
    <property type="nucleotide sequence ID" value="NZ_WAIE01000004.1"/>
</dbReference>
<dbReference type="InterPro" id="IPR050561">
    <property type="entry name" value="PTP"/>
</dbReference>
<dbReference type="FunFam" id="3.90.190.10:FF:000157">
    <property type="entry name" value="Protein-tyrosine phosphatase"/>
    <property type="match status" value="1"/>
</dbReference>
<dbReference type="EMBL" id="WAIE01000004">
    <property type="protein sequence ID" value="KAB1441479.1"/>
    <property type="molecule type" value="Genomic_DNA"/>
</dbReference>
<feature type="domain" description="Tyrosine specific protein phosphatases" evidence="3">
    <location>
        <begin position="89"/>
        <end position="129"/>
    </location>
</feature>
<dbReference type="InterPro" id="IPR016130">
    <property type="entry name" value="Tyr_Pase_AS"/>
</dbReference>
<keyword evidence="5" id="KW-1185">Reference proteome</keyword>
<dbReference type="Proteomes" id="UP000438699">
    <property type="component" value="Unassembled WGS sequence"/>
</dbReference>
<dbReference type="PANTHER" id="PTHR23339">
    <property type="entry name" value="TYROSINE SPECIFIC PROTEIN PHOSPHATASE AND DUAL SPECIFICITY PROTEIN PHOSPHATASE"/>
    <property type="match status" value="1"/>
</dbReference>
<gene>
    <name evidence="4" type="ORF">F8A88_11090</name>
</gene>
<feature type="domain" description="Tyrosine-protein phosphatase" evidence="2">
    <location>
        <begin position="7"/>
        <end position="153"/>
    </location>
</feature>
<evidence type="ECO:0000313" key="5">
    <source>
        <dbReference type="Proteomes" id="UP000438699"/>
    </source>
</evidence>
<protein>
    <submittedName>
        <fullName evidence="4">Phosphatase</fullName>
    </submittedName>
</protein>
<dbReference type="AlphaFoldDB" id="A0A6N6N0X5"/>
<keyword evidence="1" id="KW-0378">Hydrolase</keyword>
<reference evidence="4 5" key="1">
    <citation type="journal article" date="2017" name="Int. J. Syst. Evol. Microbiol.">
        <title>Desulfovibrio senegalensis sp. nov., a mesophilic sulfate reducer isolated from marine sediment.</title>
        <authorList>
            <person name="Thioye A."/>
            <person name="Gam Z.B.A."/>
            <person name="Mbengue M."/>
            <person name="Cayol J.L."/>
            <person name="Joseph-Bartoli M."/>
            <person name="Toure-Kane C."/>
            <person name="Labat M."/>
        </authorList>
    </citation>
    <scope>NUCLEOTIDE SEQUENCE [LARGE SCALE GENOMIC DNA]</scope>
    <source>
        <strain evidence="4 5">DSM 101509</strain>
    </source>
</reference>
<dbReference type="OrthoDB" id="9806482at2"/>
<proteinExistence type="predicted"/>
<dbReference type="Pfam" id="PF22785">
    <property type="entry name" value="Tc-R-P"/>
    <property type="match status" value="1"/>
</dbReference>
<dbReference type="SMART" id="SM00195">
    <property type="entry name" value="DSPc"/>
    <property type="match status" value="1"/>
</dbReference>
<evidence type="ECO:0000256" key="1">
    <source>
        <dbReference type="ARBA" id="ARBA00022801"/>
    </source>
</evidence>
<name>A0A6N6N0X5_9BACT</name>
<evidence type="ECO:0000313" key="4">
    <source>
        <dbReference type="EMBL" id="KAB1441479.1"/>
    </source>
</evidence>
<dbReference type="InterPro" id="IPR000387">
    <property type="entry name" value="Tyr_Pase_dom"/>
</dbReference>
<dbReference type="InterPro" id="IPR029021">
    <property type="entry name" value="Prot-tyrosine_phosphatase-like"/>
</dbReference>
<dbReference type="PROSITE" id="PS50056">
    <property type="entry name" value="TYR_PHOSPHATASE_2"/>
    <property type="match status" value="1"/>
</dbReference>
<organism evidence="4 5">
    <name type="scientific">Pseudodesulfovibrio senegalensis</name>
    <dbReference type="NCBI Taxonomy" id="1721087"/>
    <lineage>
        <taxon>Bacteria</taxon>
        <taxon>Pseudomonadati</taxon>
        <taxon>Thermodesulfobacteriota</taxon>
        <taxon>Desulfovibrionia</taxon>
        <taxon>Desulfovibrionales</taxon>
        <taxon>Desulfovibrionaceae</taxon>
    </lineage>
</organism>